<dbReference type="GO" id="GO:0004595">
    <property type="term" value="F:pantetheine-phosphate adenylyltransferase activity"/>
    <property type="evidence" value="ECO:0007669"/>
    <property type="project" value="UniProtKB-UniRule"/>
</dbReference>
<feature type="binding site" evidence="9">
    <location>
        <position position="19"/>
    </location>
    <ligand>
        <name>ATP</name>
        <dbReference type="ChEBI" id="CHEBI:30616"/>
    </ligand>
</feature>
<feature type="binding site" evidence="9">
    <location>
        <begin position="126"/>
        <end position="132"/>
    </location>
    <ligand>
        <name>ATP</name>
        <dbReference type="ChEBI" id="CHEBI:30616"/>
    </ligand>
</feature>
<comment type="subunit">
    <text evidence="9">Homohexamer.</text>
</comment>
<evidence type="ECO:0000256" key="7">
    <source>
        <dbReference type="ARBA" id="ARBA00022993"/>
    </source>
</evidence>
<dbReference type="PANTHER" id="PTHR21342:SF1">
    <property type="entry name" value="PHOSPHOPANTETHEINE ADENYLYLTRANSFERASE"/>
    <property type="match status" value="1"/>
</dbReference>
<evidence type="ECO:0000313" key="11">
    <source>
        <dbReference type="EMBL" id="EHJ52560.1"/>
    </source>
</evidence>
<accession>G5JWQ7</accession>
<feature type="binding site" evidence="9">
    <location>
        <begin position="91"/>
        <end position="93"/>
    </location>
    <ligand>
        <name>ATP</name>
        <dbReference type="ChEBI" id="CHEBI:30616"/>
    </ligand>
</feature>
<keyword evidence="5 9" id="KW-0067">ATP-binding</keyword>
<feature type="binding site" evidence="9">
    <location>
        <position position="11"/>
    </location>
    <ligand>
        <name>substrate</name>
    </ligand>
</feature>
<evidence type="ECO:0000256" key="5">
    <source>
        <dbReference type="ARBA" id="ARBA00022840"/>
    </source>
</evidence>
<comment type="caution">
    <text evidence="11">The sequence shown here is derived from an EMBL/GenBank/DDBJ whole genome shotgun (WGS) entry which is preliminary data.</text>
</comment>
<dbReference type="HAMAP" id="MF_00151">
    <property type="entry name" value="PPAT_bact"/>
    <property type="match status" value="1"/>
</dbReference>
<dbReference type="EMBL" id="AEUW02000001">
    <property type="protein sequence ID" value="EHJ52560.1"/>
    <property type="molecule type" value="Genomic_DNA"/>
</dbReference>
<feature type="binding site" evidence="9">
    <location>
        <position position="90"/>
    </location>
    <ligand>
        <name>substrate</name>
    </ligand>
</feature>
<protein>
    <recommendedName>
        <fullName evidence="9">Phosphopantetheine adenylyltransferase</fullName>
        <ecNumber evidence="9">2.7.7.3</ecNumber>
    </recommendedName>
    <alternativeName>
        <fullName evidence="9">Dephospho-CoA pyrophosphorylase</fullName>
    </alternativeName>
    <alternativeName>
        <fullName evidence="9">Pantetheine-phosphate adenylyltransferase</fullName>
        <shortName evidence="9">PPAT</shortName>
    </alternativeName>
</protein>
<evidence type="ECO:0000256" key="4">
    <source>
        <dbReference type="ARBA" id="ARBA00022741"/>
    </source>
</evidence>
<sequence length="166" mass="18899">MSDKIGLFAGSFDPVTNGHVDIIKRASRLFDKLYIGVFYNKEKSGLFDPASRQKMLAEALEGIGNIEVITAQDSLAVAIARHHQVTHLVRGLRNAQDLEYEANLAFFNSQLAHEIETVFLLTALNYRYLSSSRVRELIHFKADIRPYVPYSVLKEVEKIFENNQKI</sequence>
<dbReference type="CDD" id="cd02163">
    <property type="entry name" value="PPAT"/>
    <property type="match status" value="1"/>
</dbReference>
<keyword evidence="4 9" id="KW-0547">Nucleotide-binding</keyword>
<dbReference type="InterPro" id="IPR004821">
    <property type="entry name" value="Cyt_trans-like"/>
</dbReference>
<dbReference type="Pfam" id="PF01467">
    <property type="entry name" value="CTP_transf_like"/>
    <property type="match status" value="1"/>
</dbReference>
<dbReference type="STRING" id="764298.STRMA_1193"/>
<dbReference type="NCBIfam" id="TIGR00125">
    <property type="entry name" value="cyt_tran_rel"/>
    <property type="match status" value="1"/>
</dbReference>
<evidence type="ECO:0000256" key="8">
    <source>
        <dbReference type="ARBA" id="ARBA00029346"/>
    </source>
</evidence>
<dbReference type="UniPathway" id="UPA00241">
    <property type="reaction ID" value="UER00355"/>
</dbReference>
<dbReference type="NCBIfam" id="TIGR01510">
    <property type="entry name" value="coaD_prev_kdtB"/>
    <property type="match status" value="1"/>
</dbReference>
<dbReference type="SUPFAM" id="SSF52374">
    <property type="entry name" value="Nucleotidylyl transferase"/>
    <property type="match status" value="1"/>
</dbReference>
<reference evidence="11 12" key="1">
    <citation type="journal article" date="2014" name="Int. J. Syst. Evol. Microbiol.">
        <title>Phylogenomics and the dynamic genome evolution of the genus Streptococcus.</title>
        <authorList>
            <consortium name="The Broad Institute Genome Sequencing Platform"/>
            <person name="Richards V.P."/>
            <person name="Palmer S.R."/>
            <person name="Pavinski Bitar P.D."/>
            <person name="Qin X."/>
            <person name="Weinstock G.M."/>
            <person name="Highlander S.K."/>
            <person name="Town C.D."/>
            <person name="Burne R.A."/>
            <person name="Stanhope M.J."/>
        </authorList>
    </citation>
    <scope>NUCLEOTIDE SEQUENCE [LARGE SCALE GENOMIC DNA]</scope>
    <source>
        <strain evidence="11 12">NCTC 11558</strain>
    </source>
</reference>
<evidence type="ECO:0000259" key="10">
    <source>
        <dbReference type="Pfam" id="PF01467"/>
    </source>
</evidence>
<comment type="function">
    <text evidence="9">Reversibly transfers an adenylyl group from ATP to 4'-phosphopantetheine, yielding dephospho-CoA (dPCoA) and pyrophosphate.</text>
</comment>
<feature type="binding site" evidence="9">
    <location>
        <position position="76"/>
    </location>
    <ligand>
        <name>substrate</name>
    </ligand>
</feature>
<comment type="catalytic activity">
    <reaction evidence="8 9">
        <text>(R)-4'-phosphopantetheine + ATP + H(+) = 3'-dephospho-CoA + diphosphate</text>
        <dbReference type="Rhea" id="RHEA:19801"/>
        <dbReference type="ChEBI" id="CHEBI:15378"/>
        <dbReference type="ChEBI" id="CHEBI:30616"/>
        <dbReference type="ChEBI" id="CHEBI:33019"/>
        <dbReference type="ChEBI" id="CHEBI:57328"/>
        <dbReference type="ChEBI" id="CHEBI:61723"/>
        <dbReference type="EC" id="2.7.7.3"/>
    </reaction>
</comment>
<dbReference type="PRINTS" id="PR01020">
    <property type="entry name" value="LPSBIOSNTHSS"/>
</dbReference>
<proteinExistence type="inferred from homology"/>
<organism evidence="11 12">
    <name type="scientific">Streptococcus macacae NCTC 11558</name>
    <dbReference type="NCBI Taxonomy" id="764298"/>
    <lineage>
        <taxon>Bacteria</taxon>
        <taxon>Bacillati</taxon>
        <taxon>Bacillota</taxon>
        <taxon>Bacilli</taxon>
        <taxon>Lactobacillales</taxon>
        <taxon>Streptococcaceae</taxon>
        <taxon>Streptococcus</taxon>
    </lineage>
</organism>
<keyword evidence="3 9" id="KW-0548">Nucleotidyltransferase</keyword>
<dbReference type="PANTHER" id="PTHR21342">
    <property type="entry name" value="PHOSPHOPANTETHEINE ADENYLYLTRANSFERASE"/>
    <property type="match status" value="1"/>
</dbReference>
<dbReference type="Gene3D" id="3.40.50.620">
    <property type="entry name" value="HUPs"/>
    <property type="match status" value="1"/>
</dbReference>
<keyword evidence="12" id="KW-1185">Reference proteome</keyword>
<evidence type="ECO:0000313" key="12">
    <source>
        <dbReference type="Proteomes" id="UP000003573"/>
    </source>
</evidence>
<dbReference type="GO" id="GO:0005524">
    <property type="term" value="F:ATP binding"/>
    <property type="evidence" value="ECO:0007669"/>
    <property type="project" value="UniProtKB-KW"/>
</dbReference>
<evidence type="ECO:0000256" key="3">
    <source>
        <dbReference type="ARBA" id="ARBA00022695"/>
    </source>
</evidence>
<dbReference type="GO" id="GO:0015937">
    <property type="term" value="P:coenzyme A biosynthetic process"/>
    <property type="evidence" value="ECO:0007669"/>
    <property type="project" value="UniProtKB-UniRule"/>
</dbReference>
<feature type="binding site" evidence="9">
    <location>
        <begin position="11"/>
        <end position="12"/>
    </location>
    <ligand>
        <name>ATP</name>
        <dbReference type="ChEBI" id="CHEBI:30616"/>
    </ligand>
</feature>
<comment type="cofactor">
    <cofactor evidence="9">
        <name>Mg(2+)</name>
        <dbReference type="ChEBI" id="CHEBI:18420"/>
    </cofactor>
</comment>
<keyword evidence="6 9" id="KW-0460">Magnesium</keyword>
<dbReference type="Proteomes" id="UP000003573">
    <property type="component" value="Unassembled WGS sequence"/>
</dbReference>
<keyword evidence="7 9" id="KW-0173">Coenzyme A biosynthesis</keyword>
<gene>
    <name evidence="9 11" type="primary">coaD</name>
    <name evidence="11" type="ORF">STRMA_1193</name>
</gene>
<dbReference type="eggNOG" id="COG0669">
    <property type="taxonomic scope" value="Bacteria"/>
</dbReference>
<keyword evidence="1 9" id="KW-0963">Cytoplasm</keyword>
<comment type="pathway">
    <text evidence="9">Cofactor biosynthesis; coenzyme A biosynthesis; CoA from (R)-pantothenate: step 4/5.</text>
</comment>
<comment type="subcellular location">
    <subcellularLocation>
        <location evidence="9">Cytoplasm</location>
    </subcellularLocation>
</comment>
<feature type="binding site" evidence="9">
    <location>
        <position position="101"/>
    </location>
    <ligand>
        <name>ATP</name>
        <dbReference type="ChEBI" id="CHEBI:30616"/>
    </ligand>
</feature>
<evidence type="ECO:0000256" key="2">
    <source>
        <dbReference type="ARBA" id="ARBA00022679"/>
    </source>
</evidence>
<comment type="similarity">
    <text evidence="9">Belongs to the bacterial CoaD family.</text>
</comment>
<feature type="binding site" evidence="9">
    <location>
        <position position="43"/>
    </location>
    <ligand>
        <name>substrate</name>
    </ligand>
</feature>
<dbReference type="EC" id="2.7.7.3" evidence="9"/>
<evidence type="ECO:0000256" key="1">
    <source>
        <dbReference type="ARBA" id="ARBA00022490"/>
    </source>
</evidence>
<name>G5JWQ7_9STRE</name>
<dbReference type="InterPro" id="IPR001980">
    <property type="entry name" value="PPAT"/>
</dbReference>
<feature type="domain" description="Cytidyltransferase-like" evidence="10">
    <location>
        <begin position="7"/>
        <end position="136"/>
    </location>
</feature>
<keyword evidence="2 9" id="KW-0808">Transferase</keyword>
<evidence type="ECO:0000256" key="6">
    <source>
        <dbReference type="ARBA" id="ARBA00022842"/>
    </source>
</evidence>
<dbReference type="GO" id="GO:0005737">
    <property type="term" value="C:cytoplasm"/>
    <property type="evidence" value="ECO:0007669"/>
    <property type="project" value="UniProtKB-SubCell"/>
</dbReference>
<feature type="site" description="Transition state stabilizer" evidence="9">
    <location>
        <position position="19"/>
    </location>
</feature>
<dbReference type="AlphaFoldDB" id="G5JWQ7"/>
<evidence type="ECO:0000256" key="9">
    <source>
        <dbReference type="HAMAP-Rule" id="MF_00151"/>
    </source>
</evidence>
<dbReference type="OrthoDB" id="9806661at2"/>
<dbReference type="InterPro" id="IPR014729">
    <property type="entry name" value="Rossmann-like_a/b/a_fold"/>
</dbReference>
<dbReference type="RefSeq" id="WP_003080699.1">
    <property type="nucleotide sequence ID" value="NZ_AEUW02000001.1"/>
</dbReference>